<feature type="region of interest" description="Disordered" evidence="2">
    <location>
        <begin position="289"/>
        <end position="310"/>
    </location>
</feature>
<feature type="region of interest" description="Disordered" evidence="2">
    <location>
        <begin position="432"/>
        <end position="453"/>
    </location>
</feature>
<dbReference type="Proteomes" id="UP001458946">
    <property type="component" value="Unassembled WGS sequence"/>
</dbReference>
<protein>
    <recommendedName>
        <fullName evidence="3">HTH cro/C1-type domain-containing protein</fullName>
    </recommendedName>
</protein>
<reference evidence="4 5" key="1">
    <citation type="submission" date="2024-02" db="EMBL/GenBank/DDBJ databases">
        <title>Deinococcus xinjiangensis NBRC 107630.</title>
        <authorList>
            <person name="Ichikawa N."/>
            <person name="Katano-Makiyama Y."/>
            <person name="Hidaka K."/>
        </authorList>
    </citation>
    <scope>NUCLEOTIDE SEQUENCE [LARGE SCALE GENOMIC DNA]</scope>
    <source>
        <strain evidence="4 5">NBRC 107630</strain>
    </source>
</reference>
<comment type="caution">
    <text evidence="4">The sequence shown here is derived from an EMBL/GenBank/DDBJ whole genome shotgun (WGS) entry which is preliminary data.</text>
</comment>
<feature type="domain" description="HTH cro/C1-type" evidence="3">
    <location>
        <begin position="29"/>
        <end position="70"/>
    </location>
</feature>
<dbReference type="InterPro" id="IPR001387">
    <property type="entry name" value="Cro/C1-type_HTH"/>
</dbReference>
<organism evidence="4 5">
    <name type="scientific">Deinococcus xinjiangensis</name>
    <dbReference type="NCBI Taxonomy" id="457454"/>
    <lineage>
        <taxon>Bacteria</taxon>
        <taxon>Thermotogati</taxon>
        <taxon>Deinococcota</taxon>
        <taxon>Deinococci</taxon>
        <taxon>Deinococcales</taxon>
        <taxon>Deinococcaceae</taxon>
        <taxon>Deinococcus</taxon>
    </lineage>
</organism>
<dbReference type="PANTHER" id="PTHR46797">
    <property type="entry name" value="HTH-TYPE TRANSCRIPTIONAL REGULATOR"/>
    <property type="match status" value="1"/>
</dbReference>
<evidence type="ECO:0000313" key="5">
    <source>
        <dbReference type="Proteomes" id="UP001458946"/>
    </source>
</evidence>
<feature type="domain" description="HTH cro/C1-type" evidence="3">
    <location>
        <begin position="236"/>
        <end position="283"/>
    </location>
</feature>
<dbReference type="InterPro" id="IPR010982">
    <property type="entry name" value="Lambda_DNA-bd_dom_sf"/>
</dbReference>
<feature type="domain" description="HTH cro/C1-type" evidence="3">
    <location>
        <begin position="472"/>
        <end position="526"/>
    </location>
</feature>
<evidence type="ECO:0000256" key="2">
    <source>
        <dbReference type="SAM" id="MobiDB-lite"/>
    </source>
</evidence>
<feature type="domain" description="HTH cro/C1-type" evidence="3">
    <location>
        <begin position="635"/>
        <end position="689"/>
    </location>
</feature>
<gene>
    <name evidence="4" type="ORF">Dxin01_03345</name>
</gene>
<feature type="compositionally biased region" description="Polar residues" evidence="2">
    <location>
        <begin position="588"/>
        <end position="599"/>
    </location>
</feature>
<dbReference type="EMBL" id="BAABRN010000056">
    <property type="protein sequence ID" value="GAA5503586.1"/>
    <property type="molecule type" value="Genomic_DNA"/>
</dbReference>
<feature type="region of interest" description="Disordered" evidence="2">
    <location>
        <begin position="534"/>
        <end position="601"/>
    </location>
</feature>
<dbReference type="CDD" id="cd00093">
    <property type="entry name" value="HTH_XRE"/>
    <property type="match status" value="5"/>
</dbReference>
<dbReference type="PROSITE" id="PS50943">
    <property type="entry name" value="HTH_CROC1"/>
    <property type="match status" value="5"/>
</dbReference>
<evidence type="ECO:0000256" key="1">
    <source>
        <dbReference type="ARBA" id="ARBA00023125"/>
    </source>
</evidence>
<accession>A0ABP9VG10</accession>
<keyword evidence="5" id="KW-1185">Reference proteome</keyword>
<sequence length="780" mass="86945">MEALVSQTPPQFLPSFRSHLSHLKREHPDLAEQLGLHPQTLYLIETGRLAPDLLTCMRTAQLVHLSLPELTQQVISAPKNTPVPAAPAPVSTPPLPPLRHDFYLEPAPISLPLAPTRDVLRPEPQRPGQEMTPAEEAFFQALGLKIHTLRVGQQLDLWCFAIQVGLTAQETKNLEFGRANPELHTLERVAQVLGLPFVELLQPPSIQPGMPFPVTHQDASNFIWLAQSITTGRCIRGLTSEHLARHIHVSLPQYTSIEKGTTIANILVYLRIAALLSISLHALLRGVTTQDETTKPSTTRPNRNTTRSPSLAEKTYLRALGQRIFHHRQQLDLDPKTVAAHAGLSVRTYLLIESGRSTFKLSAYERVAQRLSIPLHQLLQEAAALSKAPAAGHRHRINESENNPILEFLHLDREPGDEVHILPNLLAEALPEVPDQQPEPRKVSKKQGAVRQESQLKARTDHLFLRLVGHRIRHLRLKQERSAADLAAQIGTTEKRLLRIEAGHINAGMLTFLWLAQALNTPVTRLLSPTPLPFHPRAAHGGDMENHDLPNLTAPTSDEQDHPETPSQRQATPGQTPHPRVDTEPTEETNTQPLPNENHTVPMDALTEHTRGLSPFPLHDSAQDAALLKATGLRIRALRRSKNLSIDALSEQLDLNGLTLIRIEEGQAKLEFTVYQKIASLLNVPMTEIIKPNNDLPSQSELDAKVQRELVQLGMRIQQRRLTQRRPLREFLMLSGLSNKELENVEQGCISLKLTAMQRLAGVLGVTLAELFQQEDSTLT</sequence>
<feature type="domain" description="HTH cro/C1-type" evidence="3">
    <location>
        <begin position="177"/>
        <end position="200"/>
    </location>
</feature>
<dbReference type="SMART" id="SM00530">
    <property type="entry name" value="HTH_XRE"/>
    <property type="match status" value="7"/>
</dbReference>
<evidence type="ECO:0000313" key="4">
    <source>
        <dbReference type="EMBL" id="GAA5503586.1"/>
    </source>
</evidence>
<dbReference type="PANTHER" id="PTHR46797:SF1">
    <property type="entry name" value="METHYLPHOSPHONATE SYNTHASE"/>
    <property type="match status" value="1"/>
</dbReference>
<proteinExistence type="predicted"/>
<feature type="compositionally biased region" description="Polar residues" evidence="2">
    <location>
        <begin position="565"/>
        <end position="575"/>
    </location>
</feature>
<dbReference type="InterPro" id="IPR050807">
    <property type="entry name" value="TransReg_Diox_bact_type"/>
</dbReference>
<feature type="compositionally biased region" description="Low complexity" evidence="2">
    <location>
        <begin position="295"/>
        <end position="310"/>
    </location>
</feature>
<evidence type="ECO:0000259" key="3">
    <source>
        <dbReference type="PROSITE" id="PS50943"/>
    </source>
</evidence>
<keyword evidence="1" id="KW-0238">DNA-binding</keyword>
<dbReference type="Gene3D" id="1.10.260.40">
    <property type="entry name" value="lambda repressor-like DNA-binding domains"/>
    <property type="match status" value="6"/>
</dbReference>
<dbReference type="SUPFAM" id="SSF47413">
    <property type="entry name" value="lambda repressor-like DNA-binding domains"/>
    <property type="match status" value="7"/>
</dbReference>
<dbReference type="Pfam" id="PF01381">
    <property type="entry name" value="HTH_3"/>
    <property type="match status" value="1"/>
</dbReference>
<name>A0ABP9VG10_9DEIO</name>